<dbReference type="Gene3D" id="3.90.550.10">
    <property type="entry name" value="Spore Coat Polysaccharide Biosynthesis Protein SpsA, Chain A"/>
    <property type="match status" value="1"/>
</dbReference>
<dbReference type="EMBL" id="RBKU01000001">
    <property type="protein sequence ID" value="RKR81077.1"/>
    <property type="molecule type" value="Genomic_DNA"/>
</dbReference>
<feature type="domain" description="Glycosyltransferase 2-like" evidence="1">
    <location>
        <begin position="34"/>
        <end position="139"/>
    </location>
</feature>
<dbReference type="InterPro" id="IPR001173">
    <property type="entry name" value="Glyco_trans_2-like"/>
</dbReference>
<protein>
    <submittedName>
        <fullName evidence="2">Glycosyl transferase family 2</fullName>
    </submittedName>
</protein>
<dbReference type="Proteomes" id="UP000268007">
    <property type="component" value="Unassembled WGS sequence"/>
</dbReference>
<dbReference type="CDD" id="cd06433">
    <property type="entry name" value="GT_2_WfgS_like"/>
    <property type="match status" value="1"/>
</dbReference>
<organism evidence="2 3">
    <name type="scientific">Mucilaginibacter gracilis</name>
    <dbReference type="NCBI Taxonomy" id="423350"/>
    <lineage>
        <taxon>Bacteria</taxon>
        <taxon>Pseudomonadati</taxon>
        <taxon>Bacteroidota</taxon>
        <taxon>Sphingobacteriia</taxon>
        <taxon>Sphingobacteriales</taxon>
        <taxon>Sphingobacteriaceae</taxon>
        <taxon>Mucilaginibacter</taxon>
    </lineage>
</organism>
<dbReference type="GO" id="GO:0016758">
    <property type="term" value="F:hexosyltransferase activity"/>
    <property type="evidence" value="ECO:0007669"/>
    <property type="project" value="UniProtKB-ARBA"/>
</dbReference>
<dbReference type="SUPFAM" id="SSF53448">
    <property type="entry name" value="Nucleotide-diphospho-sugar transferases"/>
    <property type="match status" value="1"/>
</dbReference>
<evidence type="ECO:0000313" key="2">
    <source>
        <dbReference type="EMBL" id="RKR81077.1"/>
    </source>
</evidence>
<keyword evidence="2" id="KW-0808">Transferase</keyword>
<accession>A0A495IWF0</accession>
<proteinExistence type="predicted"/>
<gene>
    <name evidence="2" type="ORF">BDD43_1221</name>
</gene>
<evidence type="ECO:0000313" key="3">
    <source>
        <dbReference type="Proteomes" id="UP000268007"/>
    </source>
</evidence>
<dbReference type="PANTHER" id="PTHR22916:SF67">
    <property type="entry name" value="COLANIC ACID BIOSYNTHESIS GLYCOSYL TRANSFERASE WCAE-RELATED"/>
    <property type="match status" value="1"/>
</dbReference>
<dbReference type="PANTHER" id="PTHR22916">
    <property type="entry name" value="GLYCOSYLTRANSFERASE"/>
    <property type="match status" value="1"/>
</dbReference>
<dbReference type="InterPro" id="IPR029044">
    <property type="entry name" value="Nucleotide-diphossugar_trans"/>
</dbReference>
<sequence length="285" mass="32491">MKFGPEIRHGLLKKLNRKIYEPNDLKKTMQPLISIITATYNSGKVLENYLLSIKNQTYKNIELIVVDGASTDNTIEIVKKYHDVVNKWISEKDSGVYEAWNRGLALAQGEWIAFVGSDDEVYPDAFSSYVQFLNKAESENFNYISSRVKIVDGKGKFIRLLGWPWVWETSRKVCNIAHPGSLHHKSLFKQFGNYNTSFKICGDYEWLLRVGENLKAGFMDQITVKMALGGLSDTLGVVKESYRAISETGSATKQEALKLYYLQTIKFAAKKVLRKLNINIILKKD</sequence>
<name>A0A495IWF0_9SPHI</name>
<comment type="caution">
    <text evidence="2">The sequence shown here is derived from an EMBL/GenBank/DDBJ whole genome shotgun (WGS) entry which is preliminary data.</text>
</comment>
<dbReference type="AlphaFoldDB" id="A0A495IWF0"/>
<evidence type="ECO:0000259" key="1">
    <source>
        <dbReference type="Pfam" id="PF00535"/>
    </source>
</evidence>
<reference evidence="2 3" key="1">
    <citation type="submission" date="2018-10" db="EMBL/GenBank/DDBJ databases">
        <title>Genomic Encyclopedia of Archaeal and Bacterial Type Strains, Phase II (KMG-II): from individual species to whole genera.</title>
        <authorList>
            <person name="Goeker M."/>
        </authorList>
    </citation>
    <scope>NUCLEOTIDE SEQUENCE [LARGE SCALE GENOMIC DNA]</scope>
    <source>
        <strain evidence="2 3">DSM 18602</strain>
    </source>
</reference>
<dbReference type="OrthoDB" id="9788101at2"/>
<keyword evidence="3" id="KW-1185">Reference proteome</keyword>
<dbReference type="Pfam" id="PF00535">
    <property type="entry name" value="Glycos_transf_2"/>
    <property type="match status" value="1"/>
</dbReference>